<dbReference type="InterPro" id="IPR014001">
    <property type="entry name" value="Helicase_ATP-bd"/>
</dbReference>
<keyword evidence="12" id="KW-1185">Reference proteome</keyword>
<evidence type="ECO:0000256" key="5">
    <source>
        <dbReference type="PROSITE-ProRule" id="PRU00552"/>
    </source>
</evidence>
<dbReference type="InterPro" id="IPR027417">
    <property type="entry name" value="P-loop_NTPase"/>
</dbReference>
<evidence type="ECO:0000256" key="7">
    <source>
        <dbReference type="SAM" id="MobiDB-lite"/>
    </source>
</evidence>
<dbReference type="InParanoid" id="A0C321"/>
<dbReference type="KEGG" id="ptm:GSPATT00034666001"/>
<dbReference type="PROSITE" id="PS51192">
    <property type="entry name" value="HELICASE_ATP_BIND_1"/>
    <property type="match status" value="1"/>
</dbReference>
<keyword evidence="3 6" id="KW-0347">Helicase</keyword>
<dbReference type="InterPro" id="IPR014014">
    <property type="entry name" value="RNA_helicase_DEAD_Q_motif"/>
</dbReference>
<dbReference type="PROSITE" id="PS00039">
    <property type="entry name" value="DEAD_ATP_HELICASE"/>
    <property type="match status" value="1"/>
</dbReference>
<evidence type="ECO:0000256" key="3">
    <source>
        <dbReference type="ARBA" id="ARBA00022806"/>
    </source>
</evidence>
<dbReference type="SMART" id="SM00487">
    <property type="entry name" value="DEXDc"/>
    <property type="match status" value="1"/>
</dbReference>
<feature type="domain" description="DEAD-box RNA helicase Q" evidence="10">
    <location>
        <begin position="116"/>
        <end position="144"/>
    </location>
</feature>
<dbReference type="PANTHER" id="PTHR47959:SF1">
    <property type="entry name" value="ATP-DEPENDENT RNA HELICASE DBPA"/>
    <property type="match status" value="1"/>
</dbReference>
<evidence type="ECO:0000256" key="1">
    <source>
        <dbReference type="ARBA" id="ARBA00022741"/>
    </source>
</evidence>
<evidence type="ECO:0000313" key="12">
    <source>
        <dbReference type="Proteomes" id="UP000000600"/>
    </source>
</evidence>
<dbReference type="Pfam" id="PF00270">
    <property type="entry name" value="DEAD"/>
    <property type="match status" value="1"/>
</dbReference>
<keyword evidence="2 6" id="KW-0378">Hydrolase</keyword>
<dbReference type="PROSITE" id="PS51194">
    <property type="entry name" value="HELICASE_CTER"/>
    <property type="match status" value="1"/>
</dbReference>
<dbReference type="InterPro" id="IPR000629">
    <property type="entry name" value="RNA-helicase_DEAD-box_CS"/>
</dbReference>
<evidence type="ECO:0000259" key="9">
    <source>
        <dbReference type="PROSITE" id="PS51194"/>
    </source>
</evidence>
<dbReference type="SMART" id="SM00490">
    <property type="entry name" value="HELICc"/>
    <property type="match status" value="1"/>
</dbReference>
<dbReference type="CDD" id="cd17947">
    <property type="entry name" value="DEADc_DDX27"/>
    <property type="match status" value="1"/>
</dbReference>
<feature type="short sequence motif" description="Q motif" evidence="5">
    <location>
        <begin position="116"/>
        <end position="144"/>
    </location>
</feature>
<dbReference type="GO" id="GO:0016787">
    <property type="term" value="F:hydrolase activity"/>
    <property type="evidence" value="ECO:0007669"/>
    <property type="project" value="UniProtKB-KW"/>
</dbReference>
<dbReference type="InterPro" id="IPR050079">
    <property type="entry name" value="DEAD_box_RNA_helicase"/>
</dbReference>
<proteinExistence type="inferred from homology"/>
<dbReference type="InterPro" id="IPR011545">
    <property type="entry name" value="DEAD/DEAH_box_helicase_dom"/>
</dbReference>
<feature type="region of interest" description="Disordered" evidence="7">
    <location>
        <begin position="522"/>
        <end position="564"/>
    </location>
</feature>
<keyword evidence="4 6" id="KW-0067">ATP-binding</keyword>
<dbReference type="HOGENOM" id="CLU_003041_1_3_1"/>
<evidence type="ECO:0000259" key="8">
    <source>
        <dbReference type="PROSITE" id="PS51192"/>
    </source>
</evidence>
<dbReference type="PROSITE" id="PS51195">
    <property type="entry name" value="Q_MOTIF"/>
    <property type="match status" value="1"/>
</dbReference>
<name>A0C321_PARTE</name>
<keyword evidence="1 6" id="KW-0547">Nucleotide-binding</keyword>
<dbReference type="OMA" id="KYANCTA"/>
<dbReference type="OrthoDB" id="10259843at2759"/>
<dbReference type="InterPro" id="IPR001650">
    <property type="entry name" value="Helicase_C-like"/>
</dbReference>
<sequence>MSNSQIQSDSEEFIQQQEKGDLNFYSGLFDPCEEVPQKPQETQTIKDKVIQQTKQTFSKQSTLNQKIKSKLNKVALKIRKQNEQFYEEPEQVEEEDPQQDLQQEQQLDSKIFAIDTEFHQLKLNKALVKACHDQGYTHPTNVQAKIIPIIMNGKDVLASSCTGSGKTAAFLLPIMQRFGNLKNLQYSKALIILPTRELALQCFEMFEKLNKYANCTAALVIGAVPIQQQETELRKYPDIIIATPGRTVDLLTNSSSLEIQNIEILVFDEADRLMEMGFEKEIRQILQATSKDRQTVLISATLNATVKQLSLLALNNPIKVNVDFVGGLAYGLKQYLLRIRSNQDSDREATLITLLKTKFKEKTIIFVKTKHDCHRLAIVLGFLDMSSCELHGNLSQQQRIQAYEDFKEGKFQFLLATDLAARGLDLTDVKAVINYEIPYEVTRYIHRVGRTARIGAQGISVTICLENEVVKFKKMIRQSKQQLFKMIADTNKVRQMRRQIQQLEPQIRKVIKEEVAEMEVRKTEMMTQKGEIPMEESEDDDNIPEPKKGKPQMKNKKRAKKFNN</sequence>
<organism evidence="11 12">
    <name type="scientific">Paramecium tetraurelia</name>
    <dbReference type="NCBI Taxonomy" id="5888"/>
    <lineage>
        <taxon>Eukaryota</taxon>
        <taxon>Sar</taxon>
        <taxon>Alveolata</taxon>
        <taxon>Ciliophora</taxon>
        <taxon>Intramacronucleata</taxon>
        <taxon>Oligohymenophorea</taxon>
        <taxon>Peniculida</taxon>
        <taxon>Parameciidae</taxon>
        <taxon>Paramecium</taxon>
    </lineage>
</organism>
<feature type="domain" description="Helicase C-terminal" evidence="9">
    <location>
        <begin position="331"/>
        <end position="511"/>
    </location>
</feature>
<dbReference type="AlphaFoldDB" id="A0C321"/>
<dbReference type="PANTHER" id="PTHR47959">
    <property type="entry name" value="ATP-DEPENDENT RNA HELICASE RHLE-RELATED"/>
    <property type="match status" value="1"/>
</dbReference>
<dbReference type="STRING" id="5888.A0C321"/>
<gene>
    <name evidence="11" type="ORF">GSPATT00034666001</name>
</gene>
<feature type="compositionally biased region" description="Basic residues" evidence="7">
    <location>
        <begin position="549"/>
        <end position="564"/>
    </location>
</feature>
<evidence type="ECO:0000313" key="11">
    <source>
        <dbReference type="EMBL" id="CAK65188.1"/>
    </source>
</evidence>
<dbReference type="GeneID" id="5018355"/>
<feature type="compositionally biased region" description="Acidic residues" evidence="7">
    <location>
        <begin position="533"/>
        <end position="543"/>
    </location>
</feature>
<dbReference type="GO" id="GO:0003676">
    <property type="term" value="F:nucleic acid binding"/>
    <property type="evidence" value="ECO:0007669"/>
    <property type="project" value="InterPro"/>
</dbReference>
<dbReference type="Proteomes" id="UP000000600">
    <property type="component" value="Unassembled WGS sequence"/>
</dbReference>
<protein>
    <submittedName>
        <fullName evidence="11">Uncharacterized protein</fullName>
    </submittedName>
</protein>
<feature type="domain" description="Helicase ATP-binding" evidence="8">
    <location>
        <begin position="147"/>
        <end position="320"/>
    </location>
</feature>
<evidence type="ECO:0000256" key="2">
    <source>
        <dbReference type="ARBA" id="ARBA00022801"/>
    </source>
</evidence>
<dbReference type="Pfam" id="PF00271">
    <property type="entry name" value="Helicase_C"/>
    <property type="match status" value="1"/>
</dbReference>
<dbReference type="FunCoup" id="A0C321">
    <property type="interactions" value="462"/>
</dbReference>
<dbReference type="GO" id="GO:0003724">
    <property type="term" value="F:RNA helicase activity"/>
    <property type="evidence" value="ECO:0007669"/>
    <property type="project" value="InterPro"/>
</dbReference>
<evidence type="ECO:0000256" key="4">
    <source>
        <dbReference type="ARBA" id="ARBA00022840"/>
    </source>
</evidence>
<evidence type="ECO:0000256" key="6">
    <source>
        <dbReference type="RuleBase" id="RU000492"/>
    </source>
</evidence>
<dbReference type="CDD" id="cd18787">
    <property type="entry name" value="SF2_C_DEAD"/>
    <property type="match status" value="1"/>
</dbReference>
<dbReference type="GO" id="GO:0005730">
    <property type="term" value="C:nucleolus"/>
    <property type="evidence" value="ECO:0000318"/>
    <property type="project" value="GO_Central"/>
</dbReference>
<dbReference type="Gene3D" id="3.40.50.300">
    <property type="entry name" value="P-loop containing nucleotide triphosphate hydrolases"/>
    <property type="match status" value="2"/>
</dbReference>
<accession>A0C321</accession>
<dbReference type="RefSeq" id="XP_001432585.1">
    <property type="nucleotide sequence ID" value="XM_001432548.1"/>
</dbReference>
<reference evidence="11 12" key="1">
    <citation type="journal article" date="2006" name="Nature">
        <title>Global trends of whole-genome duplications revealed by the ciliate Paramecium tetraurelia.</title>
        <authorList>
            <consortium name="Genoscope"/>
            <person name="Aury J.-M."/>
            <person name="Jaillon O."/>
            <person name="Duret L."/>
            <person name="Noel B."/>
            <person name="Jubin C."/>
            <person name="Porcel B.M."/>
            <person name="Segurens B."/>
            <person name="Daubin V."/>
            <person name="Anthouard V."/>
            <person name="Aiach N."/>
            <person name="Arnaiz O."/>
            <person name="Billaut A."/>
            <person name="Beisson J."/>
            <person name="Blanc I."/>
            <person name="Bouhouche K."/>
            <person name="Camara F."/>
            <person name="Duharcourt S."/>
            <person name="Guigo R."/>
            <person name="Gogendeau D."/>
            <person name="Katinka M."/>
            <person name="Keller A.-M."/>
            <person name="Kissmehl R."/>
            <person name="Klotz C."/>
            <person name="Koll F."/>
            <person name="Le Moue A."/>
            <person name="Lepere C."/>
            <person name="Malinsky S."/>
            <person name="Nowacki M."/>
            <person name="Nowak J.K."/>
            <person name="Plattner H."/>
            <person name="Poulain J."/>
            <person name="Ruiz F."/>
            <person name="Serrano V."/>
            <person name="Zagulski M."/>
            <person name="Dessen P."/>
            <person name="Betermier M."/>
            <person name="Weissenbach J."/>
            <person name="Scarpelli C."/>
            <person name="Schachter V."/>
            <person name="Sperling L."/>
            <person name="Meyer E."/>
            <person name="Cohen J."/>
            <person name="Wincker P."/>
        </authorList>
    </citation>
    <scope>NUCLEOTIDE SEQUENCE [LARGE SCALE GENOMIC DNA]</scope>
    <source>
        <strain evidence="11 12">Stock d4-2</strain>
    </source>
</reference>
<comment type="similarity">
    <text evidence="6">Belongs to the DEAD box helicase family.</text>
</comment>
<dbReference type="SUPFAM" id="SSF52540">
    <property type="entry name" value="P-loop containing nucleoside triphosphate hydrolases"/>
    <property type="match status" value="1"/>
</dbReference>
<dbReference type="GO" id="GO:0005524">
    <property type="term" value="F:ATP binding"/>
    <property type="evidence" value="ECO:0007669"/>
    <property type="project" value="UniProtKB-KW"/>
</dbReference>
<dbReference type="EMBL" id="CT868037">
    <property type="protein sequence ID" value="CAK65188.1"/>
    <property type="molecule type" value="Genomic_DNA"/>
</dbReference>
<evidence type="ECO:0000259" key="10">
    <source>
        <dbReference type="PROSITE" id="PS51195"/>
    </source>
</evidence>
<dbReference type="eggNOG" id="KOG0338">
    <property type="taxonomic scope" value="Eukaryota"/>
</dbReference>